<proteinExistence type="predicted"/>
<dbReference type="EMBL" id="CP001344">
    <property type="protein sequence ID" value="ACL47074.1"/>
    <property type="molecule type" value="Genomic_DNA"/>
</dbReference>
<dbReference type="KEGG" id="cyn:Cyan7425_4769"/>
<dbReference type="STRING" id="395961.Cyan7425_4769"/>
<protein>
    <submittedName>
        <fullName evidence="1">Uncharacterized protein</fullName>
    </submittedName>
</protein>
<dbReference type="AlphaFoldDB" id="B8HM67"/>
<gene>
    <name evidence="1" type="ordered locus">Cyan7425_4769</name>
</gene>
<dbReference type="OrthoDB" id="9789567at2"/>
<organism evidence="1">
    <name type="scientific">Cyanothece sp. (strain PCC 7425 / ATCC 29141)</name>
    <dbReference type="NCBI Taxonomy" id="395961"/>
    <lineage>
        <taxon>Bacteria</taxon>
        <taxon>Bacillati</taxon>
        <taxon>Cyanobacteriota</taxon>
        <taxon>Cyanophyceae</taxon>
        <taxon>Gomontiellales</taxon>
        <taxon>Cyanothecaceae</taxon>
        <taxon>Cyanothece</taxon>
    </lineage>
</organism>
<accession>B8HM67</accession>
<dbReference type="HOGENOM" id="CLU_2259102_0_0_3"/>
<reference evidence="1" key="1">
    <citation type="submission" date="2009-01" db="EMBL/GenBank/DDBJ databases">
        <title>Complete sequence of chromosome Cyanothece sp. PCC 7425.</title>
        <authorList>
            <consortium name="US DOE Joint Genome Institute"/>
            <person name="Lucas S."/>
            <person name="Copeland A."/>
            <person name="Lapidus A."/>
            <person name="Glavina del Rio T."/>
            <person name="Dalin E."/>
            <person name="Tice H."/>
            <person name="Bruce D."/>
            <person name="Goodwin L."/>
            <person name="Pitluck S."/>
            <person name="Sims D."/>
            <person name="Meineke L."/>
            <person name="Brettin T."/>
            <person name="Detter J.C."/>
            <person name="Han C."/>
            <person name="Larimer F."/>
            <person name="Land M."/>
            <person name="Hauser L."/>
            <person name="Kyrpides N."/>
            <person name="Ovchinnikova G."/>
            <person name="Liberton M."/>
            <person name="Stoeckel J."/>
            <person name="Banerjee A."/>
            <person name="Singh A."/>
            <person name="Page L."/>
            <person name="Sato H."/>
            <person name="Zhao L."/>
            <person name="Sherman L."/>
            <person name="Pakrasi H."/>
            <person name="Richardson P."/>
        </authorList>
    </citation>
    <scope>NUCLEOTIDE SEQUENCE</scope>
    <source>
        <strain evidence="1">PCC 7425</strain>
    </source>
</reference>
<sequence>MPDGDKIHNHMLFQVGTLQRLLNSSDNPDDKWKAVTQEFYQLEDIVDSCYITEGLSPVQMRNHLLLLYHNYISEWKAVGSQIKPGLINDCSSQLASHCLSTSG</sequence>
<name>B8HM67_CYAP4</name>
<evidence type="ECO:0000313" key="1">
    <source>
        <dbReference type="EMBL" id="ACL47074.1"/>
    </source>
</evidence>